<dbReference type="PANTHER" id="PTHR43712:SF12">
    <property type="entry name" value="STERIGMATOCYSTIN 8-O-METHYLTRANSFERASE"/>
    <property type="match status" value="1"/>
</dbReference>
<dbReference type="AlphaFoldDB" id="A0A8H6CRR8"/>
<dbReference type="RefSeq" id="XP_037156394.1">
    <property type="nucleotide sequence ID" value="XM_037299058.1"/>
</dbReference>
<accession>A0A8H6CRR8</accession>
<dbReference type="InterPro" id="IPR036388">
    <property type="entry name" value="WH-like_DNA-bd_sf"/>
</dbReference>
<comment type="caution">
    <text evidence="1">The sequence shown here is derived from an EMBL/GenBank/DDBJ whole genome shotgun (WGS) entry which is preliminary data.</text>
</comment>
<dbReference type="PANTHER" id="PTHR43712">
    <property type="entry name" value="PUTATIVE (AFU_ORTHOLOGUE AFUA_4G14580)-RELATED"/>
    <property type="match status" value="1"/>
</dbReference>
<proteinExistence type="predicted"/>
<dbReference type="SUPFAM" id="SSF46785">
    <property type="entry name" value="Winged helix' DNA-binding domain"/>
    <property type="match status" value="1"/>
</dbReference>
<gene>
    <name evidence="1" type="ORF">HO133_008190</name>
</gene>
<dbReference type="Gene3D" id="1.10.10.10">
    <property type="entry name" value="Winged helix-like DNA-binding domain superfamily/Winged helix DNA-binding domain"/>
    <property type="match status" value="1"/>
</dbReference>
<sequence length="322" mass="36186">MENSRILELAAVINRSVKAVHESLVKETFPFPSFEANASGSLPEGLLENQDAVLDATAELHDLFLGPLNLLFRHGGHNNMLCLQAITRFDIAKKFTVGEQVSYAHLSKSTGLNEQLLRRLLRHAMMMRVFSEPTKGLVAHTAASNLLAEPCMHDWMKTGREEMWPAATRWRSGRLHQEVNEIGYALANDTGNSIYQSIGSDPRRGAQFANAMKAYTSRSGFEVSYIINNYKWDGLVKCLCTDTSLSQTGVEARHSGRDPGYMLTRAWNDGAVERKGLQRDQDEWKLLFQEADPRFDFIGVEEPRGSALAIIEARWNYFQSSS</sequence>
<dbReference type="GeneID" id="59336587"/>
<reference evidence="1 2" key="1">
    <citation type="journal article" date="2020" name="Genomics">
        <title>Complete, high-quality genomes from long-read metagenomic sequencing of two wolf lichen thalli reveals enigmatic genome architecture.</title>
        <authorList>
            <person name="McKenzie S.K."/>
            <person name="Walston R.F."/>
            <person name="Allen J.L."/>
        </authorList>
    </citation>
    <scope>NUCLEOTIDE SEQUENCE [LARGE SCALE GENOMIC DNA]</scope>
    <source>
        <strain evidence="1">WasteWater1</strain>
    </source>
</reference>
<keyword evidence="2" id="KW-1185">Reference proteome</keyword>
<name>A0A8H6CRR8_9LECA</name>
<protein>
    <submittedName>
        <fullName evidence="1">Uncharacterized protein</fullName>
    </submittedName>
</protein>
<evidence type="ECO:0000313" key="2">
    <source>
        <dbReference type="Proteomes" id="UP000593566"/>
    </source>
</evidence>
<dbReference type="Proteomes" id="UP000593566">
    <property type="component" value="Unassembled WGS sequence"/>
</dbReference>
<evidence type="ECO:0000313" key="1">
    <source>
        <dbReference type="EMBL" id="KAF6228460.1"/>
    </source>
</evidence>
<organism evidence="1 2">
    <name type="scientific">Letharia lupina</name>
    <dbReference type="NCBI Taxonomy" id="560253"/>
    <lineage>
        <taxon>Eukaryota</taxon>
        <taxon>Fungi</taxon>
        <taxon>Dikarya</taxon>
        <taxon>Ascomycota</taxon>
        <taxon>Pezizomycotina</taxon>
        <taxon>Lecanoromycetes</taxon>
        <taxon>OSLEUM clade</taxon>
        <taxon>Lecanoromycetidae</taxon>
        <taxon>Lecanorales</taxon>
        <taxon>Lecanorineae</taxon>
        <taxon>Parmeliaceae</taxon>
        <taxon>Letharia</taxon>
    </lineage>
</organism>
<dbReference type="InterPro" id="IPR036390">
    <property type="entry name" value="WH_DNA-bd_sf"/>
</dbReference>
<dbReference type="EMBL" id="JACCJB010000004">
    <property type="protein sequence ID" value="KAF6228460.1"/>
    <property type="molecule type" value="Genomic_DNA"/>
</dbReference>